<dbReference type="Pfam" id="PF01590">
    <property type="entry name" value="GAF"/>
    <property type="match status" value="1"/>
</dbReference>
<keyword evidence="4" id="KW-0808">Transferase</keyword>
<evidence type="ECO:0000256" key="5">
    <source>
        <dbReference type="ARBA" id="ARBA00022741"/>
    </source>
</evidence>
<comment type="catalytic activity">
    <reaction evidence="1">
        <text>ATP + protein L-histidine = ADP + protein N-phospho-L-histidine.</text>
        <dbReference type="EC" id="2.7.13.3"/>
    </reaction>
</comment>
<dbReference type="InterPro" id="IPR036890">
    <property type="entry name" value="HATPase_C_sf"/>
</dbReference>
<dbReference type="SUPFAM" id="SSF55781">
    <property type="entry name" value="GAF domain-like"/>
    <property type="match status" value="1"/>
</dbReference>
<evidence type="ECO:0000256" key="1">
    <source>
        <dbReference type="ARBA" id="ARBA00000085"/>
    </source>
</evidence>
<dbReference type="Proteomes" id="UP001227162">
    <property type="component" value="Unassembled WGS sequence"/>
</dbReference>
<evidence type="ECO:0000256" key="6">
    <source>
        <dbReference type="ARBA" id="ARBA00022777"/>
    </source>
</evidence>
<accession>A0AAJ1U7E2</accession>
<dbReference type="PANTHER" id="PTHR41523:SF8">
    <property type="entry name" value="ETHYLENE RESPONSE SENSOR PROTEIN"/>
    <property type="match status" value="1"/>
</dbReference>
<keyword evidence="5" id="KW-0547">Nucleotide-binding</keyword>
<feature type="domain" description="GAF" evidence="8">
    <location>
        <begin position="37"/>
        <end position="183"/>
    </location>
</feature>
<keyword evidence="11" id="KW-1185">Reference proteome</keyword>
<feature type="domain" description="Signal transduction histidine kinase HWE region" evidence="9">
    <location>
        <begin position="188"/>
        <end position="275"/>
    </location>
</feature>
<reference evidence="10" key="1">
    <citation type="submission" date="2022-07" db="EMBL/GenBank/DDBJ databases">
        <authorList>
            <person name="Otstavnykh N."/>
            <person name="Isaeva M."/>
            <person name="Bystritskaya E."/>
        </authorList>
    </citation>
    <scope>NUCLEOTIDE SEQUENCE</scope>
    <source>
        <strain evidence="10">10Alg 79</strain>
    </source>
</reference>
<evidence type="ECO:0000259" key="9">
    <source>
        <dbReference type="SMART" id="SM00911"/>
    </source>
</evidence>
<dbReference type="InterPro" id="IPR011102">
    <property type="entry name" value="Sig_transdc_His_kinase_HWE"/>
</dbReference>
<comment type="caution">
    <text evidence="10">The sequence shown here is derived from an EMBL/GenBank/DDBJ whole genome shotgun (WGS) entry which is preliminary data.</text>
</comment>
<evidence type="ECO:0000256" key="4">
    <source>
        <dbReference type="ARBA" id="ARBA00022679"/>
    </source>
</evidence>
<dbReference type="Gene3D" id="3.30.565.10">
    <property type="entry name" value="Histidine kinase-like ATPase, C-terminal domain"/>
    <property type="match status" value="1"/>
</dbReference>
<dbReference type="PANTHER" id="PTHR41523">
    <property type="entry name" value="TWO-COMPONENT SYSTEM SENSOR PROTEIN"/>
    <property type="match status" value="1"/>
</dbReference>
<reference evidence="10" key="2">
    <citation type="submission" date="2023-04" db="EMBL/GenBank/DDBJ databases">
        <title>'Rhodoalgimonas zhirmunskyi' gen. nov., isolated from a red alga.</title>
        <authorList>
            <person name="Nedashkovskaya O.I."/>
            <person name="Otstavnykh N.Y."/>
            <person name="Bystritskaya E.P."/>
            <person name="Balabanova L.A."/>
            <person name="Isaeva M.P."/>
        </authorList>
    </citation>
    <scope>NUCLEOTIDE SEQUENCE</scope>
    <source>
        <strain evidence="10">10Alg 79</strain>
    </source>
</reference>
<evidence type="ECO:0000256" key="2">
    <source>
        <dbReference type="ARBA" id="ARBA00012438"/>
    </source>
</evidence>
<evidence type="ECO:0000259" key="8">
    <source>
        <dbReference type="SMART" id="SM00065"/>
    </source>
</evidence>
<dbReference type="GO" id="GO:0004673">
    <property type="term" value="F:protein histidine kinase activity"/>
    <property type="evidence" value="ECO:0007669"/>
    <property type="project" value="UniProtKB-EC"/>
</dbReference>
<evidence type="ECO:0000256" key="3">
    <source>
        <dbReference type="ARBA" id="ARBA00022553"/>
    </source>
</evidence>
<proteinExistence type="predicted"/>
<evidence type="ECO:0000256" key="7">
    <source>
        <dbReference type="ARBA" id="ARBA00022840"/>
    </source>
</evidence>
<name>A0AAJ1U7E2_9RHOB</name>
<keyword evidence="6" id="KW-0418">Kinase</keyword>
<keyword evidence="3" id="KW-0597">Phosphoprotein</keyword>
<dbReference type="EC" id="2.7.13.3" evidence="2"/>
<dbReference type="Gene3D" id="3.30.450.40">
    <property type="match status" value="1"/>
</dbReference>
<dbReference type="GO" id="GO:0005524">
    <property type="term" value="F:ATP binding"/>
    <property type="evidence" value="ECO:0007669"/>
    <property type="project" value="UniProtKB-KW"/>
</dbReference>
<sequence length="380" mass="41005">MSEFRSFPDHAGPGHEAALKKASRLAELEATGLMDSLPEEAYDRAVRLARKIVGSSVGILSLVDGERQFFKAHEGLDDEMVEAGGTPLSHSFCQYVVSEGVPLAVSDAREHPLLKDNGAVEDLGVVAYLGVPVRGPSGEVLGSFCAIEDSPQDWTEDQLHALHDLAQMIEAAIQLTQAVEERQLIVDELNHRVKNLFTVVSGMIRISRREAEDATHLAEILQNRVQALSRAHQLIAPAMRGAQDGEGAQVDLAELVDVLVEPYKSGQSLTVDGPAQEIGAKAATSLALALHEMATNSSKYGAMGVDDGKLHIFWTVNDAALILDWHEEGRVEQAKGAPSGFGSRLLQISIEGQLGGTMESTFESDGMRRRFTLPLVGLED</sequence>
<dbReference type="AlphaFoldDB" id="A0AAJ1U7E2"/>
<dbReference type="SMART" id="SM00911">
    <property type="entry name" value="HWE_HK"/>
    <property type="match status" value="1"/>
</dbReference>
<organism evidence="10 11">
    <name type="scientific">Rhodalgimonas zhirmunskyi</name>
    <dbReference type="NCBI Taxonomy" id="2964767"/>
    <lineage>
        <taxon>Bacteria</taxon>
        <taxon>Pseudomonadati</taxon>
        <taxon>Pseudomonadota</taxon>
        <taxon>Alphaproteobacteria</taxon>
        <taxon>Rhodobacterales</taxon>
        <taxon>Roseobacteraceae</taxon>
        <taxon>Rhodalgimonas</taxon>
    </lineage>
</organism>
<keyword evidence="7" id="KW-0067">ATP-binding</keyword>
<dbReference type="InterPro" id="IPR003018">
    <property type="entry name" value="GAF"/>
</dbReference>
<evidence type="ECO:0000313" key="11">
    <source>
        <dbReference type="Proteomes" id="UP001227162"/>
    </source>
</evidence>
<dbReference type="Pfam" id="PF07536">
    <property type="entry name" value="HWE_HK"/>
    <property type="match status" value="1"/>
</dbReference>
<dbReference type="InterPro" id="IPR029016">
    <property type="entry name" value="GAF-like_dom_sf"/>
</dbReference>
<gene>
    <name evidence="10" type="ORF">NOI20_12125</name>
</gene>
<dbReference type="EMBL" id="JANFFA010000003">
    <property type="protein sequence ID" value="MDQ2094861.1"/>
    <property type="molecule type" value="Genomic_DNA"/>
</dbReference>
<dbReference type="RefSeq" id="WP_317626470.1">
    <property type="nucleotide sequence ID" value="NZ_JANFFA010000003.1"/>
</dbReference>
<evidence type="ECO:0000313" key="10">
    <source>
        <dbReference type="EMBL" id="MDQ2094861.1"/>
    </source>
</evidence>
<protein>
    <recommendedName>
        <fullName evidence="2">histidine kinase</fullName>
        <ecNumber evidence="2">2.7.13.3</ecNumber>
    </recommendedName>
</protein>
<dbReference type="SMART" id="SM00065">
    <property type="entry name" value="GAF"/>
    <property type="match status" value="1"/>
</dbReference>